<keyword evidence="2" id="KW-0521">NADP</keyword>
<proteinExistence type="inferred from homology"/>
<gene>
    <name evidence="5" type="ORF">DI544_11150</name>
</gene>
<name>A0A2W5P369_9SPHN</name>
<dbReference type="PRINTS" id="PR00081">
    <property type="entry name" value="GDHRDH"/>
</dbReference>
<sequence>MNGIQDLRGRVAVVTGGAAGIGAALAEALVAEGAAVVIADLPGDTLENTAARLGAYAVPTDVSDAAAVDALAARVMARHGRVDLLFNNAGVGLQQSLFRISETDWRWVFDVNLWGVVHGLRSFMPHLRVAPDGAWVVNTASLFSLYTAPGMAAYAASKWAVLGVTETLAREVEVAGERIGVTAFCPGPVETTIQGSVARRDARYGAGAAPDPNDPVERAFLALGEIRQMPAAQAARIALDAVKDGRFWAITHPEYTQQIEPEHRALMEAIARQGATSA</sequence>
<evidence type="ECO:0000313" key="6">
    <source>
        <dbReference type="Proteomes" id="UP000249229"/>
    </source>
</evidence>
<dbReference type="AlphaFoldDB" id="A0A2W5P369"/>
<evidence type="ECO:0000256" key="1">
    <source>
        <dbReference type="ARBA" id="ARBA00006484"/>
    </source>
</evidence>
<evidence type="ECO:0000313" key="5">
    <source>
        <dbReference type="EMBL" id="PZQ59674.1"/>
    </source>
</evidence>
<dbReference type="InterPro" id="IPR020904">
    <property type="entry name" value="Sc_DH/Rdtase_CS"/>
</dbReference>
<comment type="caution">
    <text evidence="5">The sequence shown here is derived from an EMBL/GenBank/DDBJ whole genome shotgun (WGS) entry which is preliminary data.</text>
</comment>
<dbReference type="InterPro" id="IPR036291">
    <property type="entry name" value="NAD(P)-bd_dom_sf"/>
</dbReference>
<dbReference type="PROSITE" id="PS00061">
    <property type="entry name" value="ADH_SHORT"/>
    <property type="match status" value="1"/>
</dbReference>
<dbReference type="Gene3D" id="3.40.50.720">
    <property type="entry name" value="NAD(P)-binding Rossmann-like Domain"/>
    <property type="match status" value="1"/>
</dbReference>
<dbReference type="EMBL" id="QFQI01000008">
    <property type="protein sequence ID" value="PZQ59674.1"/>
    <property type="molecule type" value="Genomic_DNA"/>
</dbReference>
<organism evidence="5 6">
    <name type="scientific">Sphingomonas taxi</name>
    <dbReference type="NCBI Taxonomy" id="1549858"/>
    <lineage>
        <taxon>Bacteria</taxon>
        <taxon>Pseudomonadati</taxon>
        <taxon>Pseudomonadota</taxon>
        <taxon>Alphaproteobacteria</taxon>
        <taxon>Sphingomonadales</taxon>
        <taxon>Sphingomonadaceae</taxon>
        <taxon>Sphingomonas</taxon>
    </lineage>
</organism>
<dbReference type="Proteomes" id="UP000249229">
    <property type="component" value="Unassembled WGS sequence"/>
</dbReference>
<dbReference type="PRINTS" id="PR00080">
    <property type="entry name" value="SDRFAMILY"/>
</dbReference>
<dbReference type="GO" id="GO:0016491">
    <property type="term" value="F:oxidoreductase activity"/>
    <property type="evidence" value="ECO:0007669"/>
    <property type="project" value="UniProtKB-KW"/>
</dbReference>
<evidence type="ECO:0000256" key="3">
    <source>
        <dbReference type="ARBA" id="ARBA00023002"/>
    </source>
</evidence>
<accession>A0A2W5P369</accession>
<keyword evidence="3" id="KW-0560">Oxidoreductase</keyword>
<comment type="similarity">
    <text evidence="1 4">Belongs to the short-chain dehydrogenases/reductases (SDR) family.</text>
</comment>
<dbReference type="FunFam" id="3.40.50.720:FF:000084">
    <property type="entry name" value="Short-chain dehydrogenase reductase"/>
    <property type="match status" value="1"/>
</dbReference>
<reference evidence="5 6" key="1">
    <citation type="submission" date="2017-08" db="EMBL/GenBank/DDBJ databases">
        <title>Infants hospitalized years apart are colonized by the same room-sourced microbial strains.</title>
        <authorList>
            <person name="Brooks B."/>
            <person name="Olm M.R."/>
            <person name="Firek B.A."/>
            <person name="Baker R."/>
            <person name="Thomas B.C."/>
            <person name="Morowitz M.J."/>
            <person name="Banfield J.F."/>
        </authorList>
    </citation>
    <scope>NUCLEOTIDE SEQUENCE [LARGE SCALE GENOMIC DNA]</scope>
    <source>
        <strain evidence="5">S2_005_001_R1_22</strain>
    </source>
</reference>
<dbReference type="PANTHER" id="PTHR43391:SF14">
    <property type="entry name" value="DEHYDROGENASE_REDUCTASE SDR FAMILY PROTEIN 7-LIKE"/>
    <property type="match status" value="1"/>
</dbReference>
<dbReference type="SUPFAM" id="SSF51735">
    <property type="entry name" value="NAD(P)-binding Rossmann-fold domains"/>
    <property type="match status" value="1"/>
</dbReference>
<evidence type="ECO:0000256" key="4">
    <source>
        <dbReference type="RuleBase" id="RU000363"/>
    </source>
</evidence>
<dbReference type="CDD" id="cd05233">
    <property type="entry name" value="SDR_c"/>
    <property type="match status" value="1"/>
</dbReference>
<dbReference type="Pfam" id="PF00106">
    <property type="entry name" value="adh_short"/>
    <property type="match status" value="1"/>
</dbReference>
<evidence type="ECO:0000256" key="2">
    <source>
        <dbReference type="ARBA" id="ARBA00022857"/>
    </source>
</evidence>
<protein>
    <submittedName>
        <fullName evidence="5">Oxidoreductase</fullName>
    </submittedName>
</protein>
<dbReference type="InterPro" id="IPR002347">
    <property type="entry name" value="SDR_fam"/>
</dbReference>
<dbReference type="PANTHER" id="PTHR43391">
    <property type="entry name" value="RETINOL DEHYDROGENASE-RELATED"/>
    <property type="match status" value="1"/>
</dbReference>